<feature type="region of interest" description="Disordered" evidence="1">
    <location>
        <begin position="1"/>
        <end position="45"/>
    </location>
</feature>
<name>A0A4S8KMW6_DENBC</name>
<reference evidence="2 3" key="1">
    <citation type="journal article" date="2019" name="Nat. Ecol. Evol.">
        <title>Megaphylogeny resolves global patterns of mushroom evolution.</title>
        <authorList>
            <person name="Varga T."/>
            <person name="Krizsan K."/>
            <person name="Foldi C."/>
            <person name="Dima B."/>
            <person name="Sanchez-Garcia M."/>
            <person name="Sanchez-Ramirez S."/>
            <person name="Szollosi G.J."/>
            <person name="Szarkandi J.G."/>
            <person name="Papp V."/>
            <person name="Albert L."/>
            <person name="Andreopoulos W."/>
            <person name="Angelini C."/>
            <person name="Antonin V."/>
            <person name="Barry K.W."/>
            <person name="Bougher N.L."/>
            <person name="Buchanan P."/>
            <person name="Buyck B."/>
            <person name="Bense V."/>
            <person name="Catcheside P."/>
            <person name="Chovatia M."/>
            <person name="Cooper J."/>
            <person name="Damon W."/>
            <person name="Desjardin D."/>
            <person name="Finy P."/>
            <person name="Geml J."/>
            <person name="Haridas S."/>
            <person name="Hughes K."/>
            <person name="Justo A."/>
            <person name="Karasinski D."/>
            <person name="Kautmanova I."/>
            <person name="Kiss B."/>
            <person name="Kocsube S."/>
            <person name="Kotiranta H."/>
            <person name="LaButti K.M."/>
            <person name="Lechner B.E."/>
            <person name="Liimatainen K."/>
            <person name="Lipzen A."/>
            <person name="Lukacs Z."/>
            <person name="Mihaltcheva S."/>
            <person name="Morgado L.N."/>
            <person name="Niskanen T."/>
            <person name="Noordeloos M.E."/>
            <person name="Ohm R.A."/>
            <person name="Ortiz-Santana B."/>
            <person name="Ovrebo C."/>
            <person name="Racz N."/>
            <person name="Riley R."/>
            <person name="Savchenko A."/>
            <person name="Shiryaev A."/>
            <person name="Soop K."/>
            <person name="Spirin V."/>
            <person name="Szebenyi C."/>
            <person name="Tomsovsky M."/>
            <person name="Tulloss R.E."/>
            <person name="Uehling J."/>
            <person name="Grigoriev I.V."/>
            <person name="Vagvolgyi C."/>
            <person name="Papp T."/>
            <person name="Martin F.M."/>
            <person name="Miettinen O."/>
            <person name="Hibbett D.S."/>
            <person name="Nagy L.G."/>
        </authorList>
    </citation>
    <scope>NUCLEOTIDE SEQUENCE [LARGE SCALE GENOMIC DNA]</scope>
    <source>
        <strain evidence="2 3">CBS 962.96</strain>
    </source>
</reference>
<evidence type="ECO:0000313" key="3">
    <source>
        <dbReference type="Proteomes" id="UP000297245"/>
    </source>
</evidence>
<sequence>MNNTQEPSGSETQQPETGITEKSNQGQSQTEMPKSTGAGNDENQNGDLQHLIEYIFSRDKNILKKSSECAQELRKYLDENHYHENCPKLYKGWTATDEFVQTIHRIKKNQNDSTAKEKMEQWAKWWTDSIYLKFQDLNGRPKKPSLIQRVCCFIPMIRPKPLQFKRGKMGELERTLDGYCSRVESVMGNSKG</sequence>
<accession>A0A4S8KMW6</accession>
<gene>
    <name evidence="2" type="ORF">K435DRAFT_786969</name>
</gene>
<protein>
    <submittedName>
        <fullName evidence="2">Uncharacterized protein</fullName>
    </submittedName>
</protein>
<organism evidence="2 3">
    <name type="scientific">Dendrothele bispora (strain CBS 962.96)</name>
    <dbReference type="NCBI Taxonomy" id="1314807"/>
    <lineage>
        <taxon>Eukaryota</taxon>
        <taxon>Fungi</taxon>
        <taxon>Dikarya</taxon>
        <taxon>Basidiomycota</taxon>
        <taxon>Agaricomycotina</taxon>
        <taxon>Agaricomycetes</taxon>
        <taxon>Agaricomycetidae</taxon>
        <taxon>Agaricales</taxon>
        <taxon>Agaricales incertae sedis</taxon>
        <taxon>Dendrothele</taxon>
    </lineage>
</organism>
<dbReference type="EMBL" id="ML180644">
    <property type="protein sequence ID" value="THU76932.1"/>
    <property type="molecule type" value="Genomic_DNA"/>
</dbReference>
<evidence type="ECO:0000313" key="2">
    <source>
        <dbReference type="EMBL" id="THU76932.1"/>
    </source>
</evidence>
<proteinExistence type="predicted"/>
<evidence type="ECO:0000256" key="1">
    <source>
        <dbReference type="SAM" id="MobiDB-lite"/>
    </source>
</evidence>
<dbReference type="Proteomes" id="UP000297245">
    <property type="component" value="Unassembled WGS sequence"/>
</dbReference>
<keyword evidence="3" id="KW-1185">Reference proteome</keyword>
<dbReference type="AlphaFoldDB" id="A0A4S8KMW6"/>